<dbReference type="RefSeq" id="WP_247381993.1">
    <property type="nucleotide sequence ID" value="NZ_JALLGV010000013.1"/>
</dbReference>
<comment type="caution">
    <text evidence="1">The sequence shown here is derived from an EMBL/GenBank/DDBJ whole genome shotgun (WGS) entry which is preliminary data.</text>
</comment>
<keyword evidence="2" id="KW-1185">Reference proteome</keyword>
<organism evidence="1 2">
    <name type="scientific">Halorientalis brevis</name>
    <dbReference type="NCBI Taxonomy" id="1126241"/>
    <lineage>
        <taxon>Archaea</taxon>
        <taxon>Methanobacteriati</taxon>
        <taxon>Methanobacteriota</taxon>
        <taxon>Stenosarchaea group</taxon>
        <taxon>Halobacteria</taxon>
        <taxon>Halobacteriales</taxon>
        <taxon>Haloarculaceae</taxon>
        <taxon>Halorientalis</taxon>
    </lineage>
</organism>
<protein>
    <submittedName>
        <fullName evidence="1">Uncharacterized protein</fullName>
    </submittedName>
</protein>
<dbReference type="AlphaFoldDB" id="A0ABD6CDZ7"/>
<name>A0ABD6CDZ7_9EURY</name>
<accession>A0ABD6CDZ7</accession>
<evidence type="ECO:0000313" key="1">
    <source>
        <dbReference type="EMBL" id="MFD1588512.1"/>
    </source>
</evidence>
<evidence type="ECO:0000313" key="2">
    <source>
        <dbReference type="Proteomes" id="UP001597119"/>
    </source>
</evidence>
<sequence length="116" mass="12712">MGAASFFTYGFGETAKQAFQAAQEHAEYMHGHGGYTGTIAEKHGFTVIPKSEHKGKQKRKYAGQLLTARDERVDDKWGPAGAINVSGTKEAKNYRARKGLEGKHGDVWLFFGMASC</sequence>
<dbReference type="EMBL" id="JBHUDJ010000013">
    <property type="protein sequence ID" value="MFD1588512.1"/>
    <property type="molecule type" value="Genomic_DNA"/>
</dbReference>
<reference evidence="1 2" key="1">
    <citation type="journal article" date="2019" name="Int. J. Syst. Evol. Microbiol.">
        <title>The Global Catalogue of Microorganisms (GCM) 10K type strain sequencing project: providing services to taxonomists for standard genome sequencing and annotation.</title>
        <authorList>
            <consortium name="The Broad Institute Genomics Platform"/>
            <consortium name="The Broad Institute Genome Sequencing Center for Infectious Disease"/>
            <person name="Wu L."/>
            <person name="Ma J."/>
        </authorList>
    </citation>
    <scope>NUCLEOTIDE SEQUENCE [LARGE SCALE GENOMIC DNA]</scope>
    <source>
        <strain evidence="1 2">CGMCC 1.12125</strain>
    </source>
</reference>
<dbReference type="Proteomes" id="UP001597119">
    <property type="component" value="Unassembled WGS sequence"/>
</dbReference>
<gene>
    <name evidence="1" type="ORF">ACFR9U_16155</name>
</gene>
<proteinExistence type="predicted"/>